<protein>
    <recommendedName>
        <fullName evidence="9">Serine carboxypeptidase S28 family protein</fullName>
    </recommendedName>
</protein>
<dbReference type="InterPro" id="IPR042269">
    <property type="entry name" value="Ser_carbopepase_S28_SKS"/>
</dbReference>
<name>V4TJ70_CITCL</name>
<dbReference type="InParanoid" id="V4TJ70"/>
<dbReference type="FunFam" id="1.20.120.980:FF:000006">
    <property type="entry name" value="Serine carboxypeptidase S28 family protein"/>
    <property type="match status" value="1"/>
</dbReference>
<dbReference type="Gene3D" id="1.20.120.980">
    <property type="entry name" value="Serine carboxypeptidase S28, SKS domain"/>
    <property type="match status" value="1"/>
</dbReference>
<dbReference type="Gramene" id="ESR49821">
    <property type="protein sequence ID" value="ESR49821"/>
    <property type="gene ID" value="CICLE_v10033696mg"/>
</dbReference>
<evidence type="ECO:0000256" key="3">
    <source>
        <dbReference type="ARBA" id="ARBA00022729"/>
    </source>
</evidence>
<dbReference type="GO" id="GO:0008239">
    <property type="term" value="F:dipeptidyl-peptidase activity"/>
    <property type="evidence" value="ECO:0007669"/>
    <property type="project" value="TreeGrafter"/>
</dbReference>
<gene>
    <name evidence="7" type="ORF">CICLE_v10033696mg</name>
</gene>
<evidence type="ECO:0008006" key="9">
    <source>
        <dbReference type="Google" id="ProtNLM"/>
    </source>
</evidence>
<proteinExistence type="inferred from homology"/>
<dbReference type="SUPFAM" id="SSF53474">
    <property type="entry name" value="alpha/beta-Hydrolases"/>
    <property type="match status" value="1"/>
</dbReference>
<comment type="similarity">
    <text evidence="1">Belongs to the peptidase S28 family.</text>
</comment>
<feature type="chain" id="PRO_5004728291" description="Serine carboxypeptidase S28 family protein" evidence="6">
    <location>
        <begin position="25"/>
        <end position="506"/>
    </location>
</feature>
<feature type="signal peptide" evidence="6">
    <location>
        <begin position="1"/>
        <end position="24"/>
    </location>
</feature>
<dbReference type="OMA" id="ITPSDAY"/>
<dbReference type="EMBL" id="KI536726">
    <property type="protein sequence ID" value="ESR49821.1"/>
    <property type="molecule type" value="Genomic_DNA"/>
</dbReference>
<keyword evidence="2" id="KW-0645">Protease</keyword>
<dbReference type="Pfam" id="PF05577">
    <property type="entry name" value="Peptidase_S28"/>
    <property type="match status" value="1"/>
</dbReference>
<organism evidence="7 8">
    <name type="scientific">Citrus clementina</name>
    <name type="common">Clementine</name>
    <name type="synonym">Citrus deliciosa x Citrus sinensis</name>
    <dbReference type="NCBI Taxonomy" id="85681"/>
    <lineage>
        <taxon>Eukaryota</taxon>
        <taxon>Viridiplantae</taxon>
        <taxon>Streptophyta</taxon>
        <taxon>Embryophyta</taxon>
        <taxon>Tracheophyta</taxon>
        <taxon>Spermatophyta</taxon>
        <taxon>Magnoliopsida</taxon>
        <taxon>eudicotyledons</taxon>
        <taxon>Gunneridae</taxon>
        <taxon>Pentapetalae</taxon>
        <taxon>rosids</taxon>
        <taxon>malvids</taxon>
        <taxon>Sapindales</taxon>
        <taxon>Rutaceae</taxon>
        <taxon>Aurantioideae</taxon>
        <taxon>Citrus</taxon>
    </lineage>
</organism>
<evidence type="ECO:0000313" key="7">
    <source>
        <dbReference type="EMBL" id="ESR49821.1"/>
    </source>
</evidence>
<dbReference type="Gene3D" id="3.40.50.1820">
    <property type="entry name" value="alpha/beta hydrolase"/>
    <property type="match status" value="1"/>
</dbReference>
<evidence type="ECO:0000256" key="1">
    <source>
        <dbReference type="ARBA" id="ARBA00011079"/>
    </source>
</evidence>
<dbReference type="KEGG" id="cic:CICLE_v10033696mg"/>
<dbReference type="PANTHER" id="PTHR11010">
    <property type="entry name" value="PROTEASE S28 PRO-X CARBOXYPEPTIDASE-RELATED"/>
    <property type="match status" value="1"/>
</dbReference>
<reference evidence="7 8" key="1">
    <citation type="submission" date="2013-10" db="EMBL/GenBank/DDBJ databases">
        <authorList>
            <consortium name="International Citrus Genome Consortium"/>
            <person name="Jenkins J."/>
            <person name="Schmutz J."/>
            <person name="Prochnik S."/>
            <person name="Rokhsar D."/>
            <person name="Gmitter F."/>
            <person name="Ollitrault P."/>
            <person name="Machado M."/>
            <person name="Talon M."/>
            <person name="Wincker P."/>
            <person name="Jaillon O."/>
            <person name="Morgante M."/>
        </authorList>
    </citation>
    <scope>NUCLEOTIDE SEQUENCE</scope>
    <source>
        <strain evidence="8">cv. Clemenules</strain>
    </source>
</reference>
<dbReference type="Proteomes" id="UP000030687">
    <property type="component" value="Unassembled WGS sequence"/>
</dbReference>
<dbReference type="AlphaFoldDB" id="V4TJ70"/>
<evidence type="ECO:0000256" key="6">
    <source>
        <dbReference type="SAM" id="SignalP"/>
    </source>
</evidence>
<keyword evidence="3 6" id="KW-0732">Signal</keyword>
<dbReference type="GO" id="GO:0006508">
    <property type="term" value="P:proteolysis"/>
    <property type="evidence" value="ECO:0007669"/>
    <property type="project" value="UniProtKB-KW"/>
</dbReference>
<evidence type="ECO:0000256" key="2">
    <source>
        <dbReference type="ARBA" id="ARBA00022670"/>
    </source>
</evidence>
<dbReference type="GO" id="GO:0070008">
    <property type="term" value="F:serine-type exopeptidase activity"/>
    <property type="evidence" value="ECO:0007669"/>
    <property type="project" value="InterPro"/>
</dbReference>
<evidence type="ECO:0000256" key="5">
    <source>
        <dbReference type="ARBA" id="ARBA00023180"/>
    </source>
</evidence>
<sequence length="506" mass="56874">MKALKIKVHCLAWLLFILLHTKLASPTLLKYIPKLGVLRGINIFQNPSENLTSSEPKSDLKTLYYDQTLDHFNYNPESYLTFPQRYVLNFKHWGGGGGAAAAPILAYLGEESSLDDDLRGIEWLSDNAHRFKALQVYIEHRFYGKSVPFVSSEDALKNATLRGYFNSAQALADYAEILLHIKEKLSAKTSPIIVVGGSYGGMLAAWFRLKYPHIALGEVASSAPILYFDKITPSDAYYSRVTKDFREASESCYATIKRSWAAIDKTGAKRNGLAFLSKKFKTCKPLKSVSELKDYLENMYTVAAQYDRPPNYPVNQVCNGIDGASQGTDTVARIFSGIVASWGKKSCYNIGEFFSDETLNGWGWKTCSEIVMPIGIGKNKSMFPAEPFNLKEYMDSCKSSYGVVPRTHWITTYYGGLDIRVVLKRFGSNIIFSSGLHDPYSTAGVLEDISDSILAVPTKNDILPAKKDDPDWLTMQRQVEVNIVHAWILKYYADLLQISKHYEIKF</sequence>
<keyword evidence="4" id="KW-0378">Hydrolase</keyword>
<keyword evidence="5" id="KW-0325">Glycoprotein</keyword>
<evidence type="ECO:0000313" key="8">
    <source>
        <dbReference type="Proteomes" id="UP000030687"/>
    </source>
</evidence>
<dbReference type="InterPro" id="IPR008758">
    <property type="entry name" value="Peptidase_S28"/>
</dbReference>
<accession>V4TJ70</accession>
<evidence type="ECO:0000256" key="4">
    <source>
        <dbReference type="ARBA" id="ARBA00022801"/>
    </source>
</evidence>
<dbReference type="PANTHER" id="PTHR11010:SF96">
    <property type="entry name" value="LYSOSOMAL PRO-X CARBOXYPEPTIDASE-LIKE ISOFORM X1"/>
    <property type="match status" value="1"/>
</dbReference>
<dbReference type="eggNOG" id="KOG2183">
    <property type="taxonomic scope" value="Eukaryota"/>
</dbReference>
<dbReference type="InterPro" id="IPR029058">
    <property type="entry name" value="AB_hydrolase_fold"/>
</dbReference>
<keyword evidence="8" id="KW-1185">Reference proteome</keyword>